<proteinExistence type="predicted"/>
<gene>
    <name evidence="1" type="ORF">ABDB84_05330</name>
</gene>
<accession>A0ABU9YVY3</accession>
<name>A0ABU9YVY3_9RHOO</name>
<evidence type="ECO:0000313" key="1">
    <source>
        <dbReference type="EMBL" id="MEN3067894.1"/>
    </source>
</evidence>
<reference evidence="1 2" key="1">
    <citation type="journal article" date="2018" name="Int. J. Syst. Evol. Microbiol.">
        <title>Uliginosibacterium sediminicola sp. nov., isolated from freshwater sediment.</title>
        <authorList>
            <person name="Hwang W.M."/>
            <person name="Kim S.M."/>
            <person name="Kang K."/>
            <person name="Ahn T.Y."/>
        </authorList>
    </citation>
    <scope>NUCLEOTIDE SEQUENCE [LARGE SCALE GENOMIC DNA]</scope>
    <source>
        <strain evidence="1 2">M1-21</strain>
    </source>
</reference>
<evidence type="ECO:0000313" key="2">
    <source>
        <dbReference type="Proteomes" id="UP001410394"/>
    </source>
</evidence>
<dbReference type="RefSeq" id="WP_345918657.1">
    <property type="nucleotide sequence ID" value="NZ_JBDIVE010000002.1"/>
</dbReference>
<sequence>MDFQDKMRAALNTRKSAAAAKPAVTAVLDSADDASGSTPSDHFLTDTALTAAGVVQQWAATPADDLDDGETYADRLLALVVGSADANVDGELSDDEQGVAEAVLNAAFDYLVKNGVSEEDASAVLNDWDTAAADRVKDLLSGVLPTDDGAALDDIEAFAFGDDDQSAVFDAAYKKVFAVRHGKKLRINKRISGHVHLSAKQKVAIRKAGLKAHSATAKMRRAKSNRIRAKVGL</sequence>
<keyword evidence="2" id="KW-1185">Reference proteome</keyword>
<dbReference type="Proteomes" id="UP001410394">
    <property type="component" value="Unassembled WGS sequence"/>
</dbReference>
<dbReference type="EMBL" id="JBDIVE010000002">
    <property type="protein sequence ID" value="MEN3067894.1"/>
    <property type="molecule type" value="Genomic_DNA"/>
</dbReference>
<comment type="caution">
    <text evidence="1">The sequence shown here is derived from an EMBL/GenBank/DDBJ whole genome shotgun (WGS) entry which is preliminary data.</text>
</comment>
<organism evidence="1 2">
    <name type="scientific">Uliginosibacterium sediminicola</name>
    <dbReference type="NCBI Taxonomy" id="2024550"/>
    <lineage>
        <taxon>Bacteria</taxon>
        <taxon>Pseudomonadati</taxon>
        <taxon>Pseudomonadota</taxon>
        <taxon>Betaproteobacteria</taxon>
        <taxon>Rhodocyclales</taxon>
        <taxon>Zoogloeaceae</taxon>
        <taxon>Uliginosibacterium</taxon>
    </lineage>
</organism>
<protein>
    <submittedName>
        <fullName evidence="1">Uncharacterized protein</fullName>
    </submittedName>
</protein>